<dbReference type="Proteomes" id="UP000192707">
    <property type="component" value="Unassembled WGS sequence"/>
</dbReference>
<accession>A0A1W9Z983</accession>
<reference evidence="6 7" key="1">
    <citation type="submission" date="2016-12" db="EMBL/GenBank/DDBJ databases">
        <title>The new phylogeny of genus Mycobacterium.</title>
        <authorList>
            <person name="Tortoli E."/>
            <person name="Trovato A."/>
            <person name="Cirillo D.M."/>
        </authorList>
    </citation>
    <scope>NUCLEOTIDE SEQUENCE [LARGE SCALE GENOMIC DNA]</scope>
    <source>
        <strain evidence="6 7">DSM 45069</strain>
    </source>
</reference>
<comment type="similarity">
    <text evidence="1">Belongs to the ATP-dependent AMP-binding enzyme family.</text>
</comment>
<evidence type="ECO:0000259" key="5">
    <source>
        <dbReference type="Pfam" id="PF13193"/>
    </source>
</evidence>
<evidence type="ECO:0000256" key="3">
    <source>
        <dbReference type="SAM" id="Phobius"/>
    </source>
</evidence>
<dbReference type="InterPro" id="IPR025110">
    <property type="entry name" value="AMP-bd_C"/>
</dbReference>
<dbReference type="RefSeq" id="WP_083066449.1">
    <property type="nucleotide sequence ID" value="NZ_MVHG01000076.1"/>
</dbReference>
<keyword evidence="2" id="KW-0436">Ligase</keyword>
<dbReference type="PANTHER" id="PTHR43201">
    <property type="entry name" value="ACYL-COA SYNTHETASE"/>
    <property type="match status" value="1"/>
</dbReference>
<keyword evidence="7" id="KW-1185">Reference proteome</keyword>
<dbReference type="Gene3D" id="3.40.50.12780">
    <property type="entry name" value="N-terminal domain of ligase-like"/>
    <property type="match status" value="1"/>
</dbReference>
<dbReference type="InterPro" id="IPR042099">
    <property type="entry name" value="ANL_N_sf"/>
</dbReference>
<dbReference type="PANTHER" id="PTHR43201:SF5">
    <property type="entry name" value="MEDIUM-CHAIN ACYL-COA LIGASE ACSF2, MITOCHONDRIAL"/>
    <property type="match status" value="1"/>
</dbReference>
<organism evidence="6 7">
    <name type="scientific">Mycobacterium arosiense ATCC BAA-1401 = DSM 45069</name>
    <dbReference type="NCBI Taxonomy" id="1265311"/>
    <lineage>
        <taxon>Bacteria</taxon>
        <taxon>Bacillati</taxon>
        <taxon>Actinomycetota</taxon>
        <taxon>Actinomycetes</taxon>
        <taxon>Mycobacteriales</taxon>
        <taxon>Mycobacteriaceae</taxon>
        <taxon>Mycobacterium</taxon>
        <taxon>Mycobacterium avium complex (MAC)</taxon>
    </lineage>
</organism>
<dbReference type="Gene3D" id="3.30.300.30">
    <property type="match status" value="1"/>
</dbReference>
<dbReference type="SUPFAM" id="SSF56801">
    <property type="entry name" value="Acetyl-CoA synthetase-like"/>
    <property type="match status" value="1"/>
</dbReference>
<evidence type="ECO:0000256" key="1">
    <source>
        <dbReference type="ARBA" id="ARBA00006432"/>
    </source>
</evidence>
<dbReference type="AlphaFoldDB" id="A0A1W9Z983"/>
<feature type="transmembrane region" description="Helical" evidence="3">
    <location>
        <begin position="90"/>
        <end position="111"/>
    </location>
</feature>
<evidence type="ECO:0000256" key="2">
    <source>
        <dbReference type="ARBA" id="ARBA00022598"/>
    </source>
</evidence>
<dbReference type="OrthoDB" id="9803968at2"/>
<gene>
    <name evidence="6" type="ORF">BST14_21920</name>
</gene>
<dbReference type="PROSITE" id="PS00455">
    <property type="entry name" value="AMP_BINDING"/>
    <property type="match status" value="1"/>
</dbReference>
<protein>
    <recommendedName>
        <fullName evidence="8">AMP-dependent synthetase</fullName>
    </recommendedName>
</protein>
<evidence type="ECO:0008006" key="8">
    <source>
        <dbReference type="Google" id="ProtNLM"/>
    </source>
</evidence>
<feature type="domain" description="AMP-dependent synthetase/ligase" evidence="4">
    <location>
        <begin position="34"/>
        <end position="386"/>
    </location>
</feature>
<evidence type="ECO:0000313" key="7">
    <source>
        <dbReference type="Proteomes" id="UP000192707"/>
    </source>
</evidence>
<dbReference type="InterPro" id="IPR000873">
    <property type="entry name" value="AMP-dep_synth/lig_dom"/>
</dbReference>
<comment type="caution">
    <text evidence="6">The sequence shown here is derived from an EMBL/GenBank/DDBJ whole genome shotgun (WGS) entry which is preliminary data.</text>
</comment>
<dbReference type="EMBL" id="MVHG01000076">
    <property type="protein sequence ID" value="ORA09494.1"/>
    <property type="molecule type" value="Genomic_DNA"/>
</dbReference>
<keyword evidence="3" id="KW-0472">Membrane</keyword>
<dbReference type="GO" id="GO:0006631">
    <property type="term" value="P:fatty acid metabolic process"/>
    <property type="evidence" value="ECO:0007669"/>
    <property type="project" value="TreeGrafter"/>
</dbReference>
<dbReference type="Pfam" id="PF00501">
    <property type="entry name" value="AMP-binding"/>
    <property type="match status" value="1"/>
</dbReference>
<evidence type="ECO:0000259" key="4">
    <source>
        <dbReference type="Pfam" id="PF00501"/>
    </source>
</evidence>
<dbReference type="InterPro" id="IPR045851">
    <property type="entry name" value="AMP-bd_C_sf"/>
</dbReference>
<proteinExistence type="inferred from homology"/>
<keyword evidence="3" id="KW-0812">Transmembrane</keyword>
<sequence>MTSAHWGADVVRSDAHPTHLVYANRWRTVCGFLDDARRWGDREYLIENERRVTFRQFLDSVEAMKGKLRDEHGVAPGDRVLLLGANSADWVVAFFAVLASGAIVVTGNAWWSRKELDHALAVASPVLAIADERRAEALPTVQPMLRMPFNLAVTHANRQSRVDESSFDENTPAIIVFTSGTTGAPKAAVLSHRSVIANQQNFLVARRRLPSELPNDHQGTITLVTVPLFHMGGIQSVLASLLTGGKLVLHIGQFDGAAILKVIEDEKIQAWGGVPTMMARVINHPDLASRNTSSLRTVTVSGTRVSTQMIKQVREAFPTAGRNAGTIYGMTEAGGTLTSATGRELATRPGTVGRPFPVVELKIKDPDGSGKGEIIARSPTNMTEYLGSSDPSVIDGEGWLHTGDTGYIDKDGYLFVDGRLKDVIIRGGENIAAANVEAAIKEHPAVAEVAVIGLPDEEFGEVVGAVVVPRDGTQLTSNALEGFAAERLAYFEVPSRWWFRGEPLPTNATGKVVKQPLREAWPAIDEQNATVE</sequence>
<name>A0A1W9Z983_MYCAI</name>
<dbReference type="Pfam" id="PF13193">
    <property type="entry name" value="AMP-binding_C"/>
    <property type="match status" value="1"/>
</dbReference>
<feature type="domain" description="AMP-binding enzyme C-terminal" evidence="5">
    <location>
        <begin position="436"/>
        <end position="511"/>
    </location>
</feature>
<dbReference type="InterPro" id="IPR020845">
    <property type="entry name" value="AMP-binding_CS"/>
</dbReference>
<dbReference type="GO" id="GO:0031956">
    <property type="term" value="F:medium-chain fatty acid-CoA ligase activity"/>
    <property type="evidence" value="ECO:0007669"/>
    <property type="project" value="TreeGrafter"/>
</dbReference>
<keyword evidence="3" id="KW-1133">Transmembrane helix</keyword>
<evidence type="ECO:0000313" key="6">
    <source>
        <dbReference type="EMBL" id="ORA09494.1"/>
    </source>
</evidence>